<dbReference type="EC" id="2.1.2.11" evidence="7"/>
<comment type="function">
    <text evidence="6 7">Catalyzes the reversible reaction in which hydroxymethyl group from 5,10-methylenetetrahydrofolate is transferred onto alpha-ketoisovalerate to form ketopantoate.</text>
</comment>
<feature type="binding site" evidence="7 9">
    <location>
        <begin position="46"/>
        <end position="47"/>
    </location>
    <ligand>
        <name>3-methyl-2-oxobutanoate</name>
        <dbReference type="ChEBI" id="CHEBI:11851"/>
    </ligand>
</feature>
<keyword evidence="7 10" id="KW-0479">Metal-binding</keyword>
<dbReference type="GO" id="GO:0005737">
    <property type="term" value="C:cytoplasm"/>
    <property type="evidence" value="ECO:0007669"/>
    <property type="project" value="UniProtKB-SubCell"/>
</dbReference>
<evidence type="ECO:0000256" key="5">
    <source>
        <dbReference type="ARBA" id="ARBA00022679"/>
    </source>
</evidence>
<dbReference type="FunFam" id="3.20.20.60:FF:000003">
    <property type="entry name" value="3-methyl-2-oxobutanoate hydroxymethyltransferase"/>
    <property type="match status" value="1"/>
</dbReference>
<evidence type="ECO:0000313" key="12">
    <source>
        <dbReference type="Proteomes" id="UP000323521"/>
    </source>
</evidence>
<dbReference type="Gene3D" id="3.20.20.60">
    <property type="entry name" value="Phosphoenolpyruvate-binding domains"/>
    <property type="match status" value="1"/>
</dbReference>
<evidence type="ECO:0000256" key="3">
    <source>
        <dbReference type="ARBA" id="ARBA00011424"/>
    </source>
</evidence>
<evidence type="ECO:0000256" key="10">
    <source>
        <dbReference type="PIRSR" id="PIRSR000388-3"/>
    </source>
</evidence>
<feature type="active site" description="Proton acceptor" evidence="7 8">
    <location>
        <position position="183"/>
    </location>
</feature>
<dbReference type="NCBIfam" id="NF001452">
    <property type="entry name" value="PRK00311.1"/>
    <property type="match status" value="1"/>
</dbReference>
<dbReference type="GO" id="GO:0008168">
    <property type="term" value="F:methyltransferase activity"/>
    <property type="evidence" value="ECO:0007669"/>
    <property type="project" value="UniProtKB-KW"/>
</dbReference>
<evidence type="ECO:0000313" key="11">
    <source>
        <dbReference type="EMBL" id="ATW23429.1"/>
    </source>
</evidence>
<sequence>MRHKVTIQTLRDKVEKGQKITMITGYDYPMALLEERAGIDIILVGDSLGMTVLGYDSTLPVEMDIMLEHAKAVRRGAPTAYVIGDMPYMSYQVSVEEAVRNAGLYMKAGMDAVKLEGGRNVADVIAALTKATIPVMGHLGLTPQSIAMLGGFKAQGRDIGAAEALIADAKALEEAGAVSILLEAVPPEVAKIITERANIPIISIGAGPNCHGQLLIVHDMLGFFDAFTPKFVKKYADLNKIILDALGQYVQDVESGTFPAEEHFYKMPKESLASFQEKYGK</sequence>
<keyword evidence="4 7" id="KW-0566">Pantothenate biosynthesis</keyword>
<keyword evidence="7 10" id="KW-0460">Magnesium</keyword>
<feature type="binding site" evidence="7 10">
    <location>
        <position position="116"/>
    </location>
    <ligand>
        <name>Mg(2+)</name>
        <dbReference type="ChEBI" id="CHEBI:18420"/>
    </ligand>
</feature>
<comment type="subcellular location">
    <subcellularLocation>
        <location evidence="7">Cytoplasm</location>
    </subcellularLocation>
</comment>
<dbReference type="RefSeq" id="WP_148137675.1">
    <property type="nucleotide sequence ID" value="NZ_CP017634.1"/>
</dbReference>
<dbReference type="Proteomes" id="UP000323521">
    <property type="component" value="Chromosome"/>
</dbReference>
<dbReference type="NCBIfam" id="TIGR00222">
    <property type="entry name" value="panB"/>
    <property type="match status" value="1"/>
</dbReference>
<dbReference type="PANTHER" id="PTHR20881:SF0">
    <property type="entry name" value="3-METHYL-2-OXOBUTANOATE HYDROXYMETHYLTRANSFERASE"/>
    <property type="match status" value="1"/>
</dbReference>
<dbReference type="GO" id="GO:0032259">
    <property type="term" value="P:methylation"/>
    <property type="evidence" value="ECO:0007669"/>
    <property type="project" value="UniProtKB-KW"/>
</dbReference>
<keyword evidence="5 7" id="KW-0808">Transferase</keyword>
<comment type="catalytic activity">
    <reaction evidence="7">
        <text>(6R)-5,10-methylene-5,6,7,8-tetrahydrofolate + 3-methyl-2-oxobutanoate + H2O = 2-dehydropantoate + (6S)-5,6,7,8-tetrahydrofolate</text>
        <dbReference type="Rhea" id="RHEA:11824"/>
        <dbReference type="ChEBI" id="CHEBI:11561"/>
        <dbReference type="ChEBI" id="CHEBI:11851"/>
        <dbReference type="ChEBI" id="CHEBI:15377"/>
        <dbReference type="ChEBI" id="CHEBI:15636"/>
        <dbReference type="ChEBI" id="CHEBI:57453"/>
        <dbReference type="EC" id="2.1.2.11"/>
    </reaction>
</comment>
<dbReference type="GO" id="GO:0003864">
    <property type="term" value="F:3-methyl-2-oxobutanoate hydroxymethyltransferase activity"/>
    <property type="evidence" value="ECO:0007669"/>
    <property type="project" value="UniProtKB-UniRule"/>
</dbReference>
<dbReference type="SUPFAM" id="SSF51621">
    <property type="entry name" value="Phosphoenolpyruvate/pyruvate domain"/>
    <property type="match status" value="1"/>
</dbReference>
<name>A0A3G1KLY7_FORW1</name>
<evidence type="ECO:0000256" key="6">
    <source>
        <dbReference type="ARBA" id="ARBA00056497"/>
    </source>
</evidence>
<evidence type="ECO:0000256" key="2">
    <source>
        <dbReference type="ARBA" id="ARBA00008676"/>
    </source>
</evidence>
<proteinExistence type="inferred from homology"/>
<comment type="pathway">
    <text evidence="1 7">Cofactor biosynthesis; (R)-pantothenate biosynthesis; (R)-pantoate from 3-methyl-2-oxobutanoate: step 1/2.</text>
</comment>
<feature type="binding site" evidence="7 10">
    <location>
        <position position="85"/>
    </location>
    <ligand>
        <name>Mg(2+)</name>
        <dbReference type="ChEBI" id="CHEBI:18420"/>
    </ligand>
</feature>
<comment type="similarity">
    <text evidence="2 7">Belongs to the PanB family.</text>
</comment>
<organism evidence="11 12">
    <name type="scientific">Formimonas warabiya</name>
    <dbReference type="NCBI Taxonomy" id="1761012"/>
    <lineage>
        <taxon>Bacteria</taxon>
        <taxon>Bacillati</taxon>
        <taxon>Bacillota</taxon>
        <taxon>Clostridia</taxon>
        <taxon>Eubacteriales</taxon>
        <taxon>Peptococcaceae</taxon>
        <taxon>Candidatus Formimonas</taxon>
    </lineage>
</organism>
<feature type="binding site" evidence="7 9">
    <location>
        <position position="85"/>
    </location>
    <ligand>
        <name>3-methyl-2-oxobutanoate</name>
        <dbReference type="ChEBI" id="CHEBI:11851"/>
    </ligand>
</feature>
<keyword evidence="11" id="KW-0489">Methyltransferase</keyword>
<keyword evidence="7" id="KW-0963">Cytoplasm</keyword>
<reference evidence="11 12" key="1">
    <citation type="submission" date="2016-10" db="EMBL/GenBank/DDBJ databases">
        <title>Complete Genome Sequence of Peptococcaceae strain DCMF.</title>
        <authorList>
            <person name="Edwards R.J."/>
            <person name="Holland S.I."/>
            <person name="Deshpande N.P."/>
            <person name="Wong Y.K."/>
            <person name="Ertan H."/>
            <person name="Manefield M."/>
            <person name="Russell T.L."/>
            <person name="Lee M.J."/>
        </authorList>
    </citation>
    <scope>NUCLEOTIDE SEQUENCE [LARGE SCALE GENOMIC DNA]</scope>
    <source>
        <strain evidence="11 12">DCMF</strain>
    </source>
</reference>
<feature type="binding site" evidence="7 9">
    <location>
        <position position="114"/>
    </location>
    <ligand>
        <name>3-methyl-2-oxobutanoate</name>
        <dbReference type="ChEBI" id="CHEBI:11851"/>
    </ligand>
</feature>
<dbReference type="PIRSF" id="PIRSF000388">
    <property type="entry name" value="Pantoate_hydroxy_MeTrfase"/>
    <property type="match status" value="1"/>
</dbReference>
<evidence type="ECO:0000256" key="9">
    <source>
        <dbReference type="PIRSR" id="PIRSR000388-2"/>
    </source>
</evidence>
<dbReference type="InterPro" id="IPR015813">
    <property type="entry name" value="Pyrv/PenolPyrv_kinase-like_dom"/>
</dbReference>
<evidence type="ECO:0000256" key="1">
    <source>
        <dbReference type="ARBA" id="ARBA00005033"/>
    </source>
</evidence>
<dbReference type="EMBL" id="CP017634">
    <property type="protein sequence ID" value="ATW23429.1"/>
    <property type="molecule type" value="Genomic_DNA"/>
</dbReference>
<dbReference type="OrthoDB" id="9781789at2"/>
<evidence type="ECO:0000256" key="7">
    <source>
        <dbReference type="HAMAP-Rule" id="MF_00156"/>
    </source>
</evidence>
<dbReference type="HAMAP" id="MF_00156">
    <property type="entry name" value="PanB"/>
    <property type="match status" value="1"/>
</dbReference>
<evidence type="ECO:0000256" key="4">
    <source>
        <dbReference type="ARBA" id="ARBA00022655"/>
    </source>
</evidence>
<feature type="binding site" evidence="7 10">
    <location>
        <position position="46"/>
    </location>
    <ligand>
        <name>Mg(2+)</name>
        <dbReference type="ChEBI" id="CHEBI:18420"/>
    </ligand>
</feature>
<dbReference type="Pfam" id="PF02548">
    <property type="entry name" value="Pantoate_transf"/>
    <property type="match status" value="1"/>
</dbReference>
<dbReference type="InterPro" id="IPR040442">
    <property type="entry name" value="Pyrv_kinase-like_dom_sf"/>
</dbReference>
<dbReference type="UniPathway" id="UPA00028">
    <property type="reaction ID" value="UER00003"/>
</dbReference>
<keyword evidence="12" id="KW-1185">Reference proteome</keyword>
<dbReference type="GO" id="GO:0000287">
    <property type="term" value="F:magnesium ion binding"/>
    <property type="evidence" value="ECO:0007669"/>
    <property type="project" value="TreeGrafter"/>
</dbReference>
<comment type="cofactor">
    <cofactor evidence="7 10">
        <name>Mg(2+)</name>
        <dbReference type="ChEBI" id="CHEBI:18420"/>
    </cofactor>
    <text evidence="7 10">Binds 1 Mg(2+) ion per subunit.</text>
</comment>
<comment type="subunit">
    <text evidence="3 7">Homodecamer; pentamer of dimers.</text>
</comment>
<dbReference type="CDD" id="cd06557">
    <property type="entry name" value="KPHMT-like"/>
    <property type="match status" value="1"/>
</dbReference>
<protein>
    <recommendedName>
        <fullName evidence="7">3-methyl-2-oxobutanoate hydroxymethyltransferase</fullName>
        <ecNumber evidence="7">2.1.2.11</ecNumber>
    </recommendedName>
    <alternativeName>
        <fullName evidence="7">Ketopantoate hydroxymethyltransferase</fullName>
        <shortName evidence="7">KPHMT</shortName>
    </alternativeName>
</protein>
<evidence type="ECO:0000256" key="8">
    <source>
        <dbReference type="PIRSR" id="PIRSR000388-1"/>
    </source>
</evidence>
<dbReference type="InterPro" id="IPR003700">
    <property type="entry name" value="Pantoate_hydroxy_MeTrfase"/>
</dbReference>
<dbReference type="PANTHER" id="PTHR20881">
    <property type="entry name" value="3-METHYL-2-OXOBUTANOATE HYDROXYMETHYLTRANSFERASE"/>
    <property type="match status" value="1"/>
</dbReference>
<gene>
    <name evidence="7" type="primary">panB</name>
    <name evidence="11" type="ORF">DCMF_00230</name>
</gene>
<dbReference type="AlphaFoldDB" id="A0A3G1KLY7"/>
<dbReference type="GO" id="GO:0015940">
    <property type="term" value="P:pantothenate biosynthetic process"/>
    <property type="evidence" value="ECO:0007669"/>
    <property type="project" value="UniProtKB-UniRule"/>
</dbReference>
<dbReference type="KEGG" id="fwa:DCMF_00230"/>
<accession>A0A3G1KLY7</accession>